<evidence type="ECO:0000256" key="3">
    <source>
        <dbReference type="ARBA" id="ARBA00024389"/>
    </source>
</evidence>
<evidence type="ECO:0000313" key="8">
    <source>
        <dbReference type="EMBL" id="MBM7703587.1"/>
    </source>
</evidence>
<dbReference type="EC" id="1.1.1.47" evidence="3"/>
<dbReference type="PRINTS" id="PR00080">
    <property type="entry name" value="SDRFAMILY"/>
</dbReference>
<dbReference type="InterPro" id="IPR002347">
    <property type="entry name" value="SDR_fam"/>
</dbReference>
<dbReference type="InterPro" id="IPR036291">
    <property type="entry name" value="NAD(P)-bd_dom_sf"/>
</dbReference>
<evidence type="ECO:0000256" key="6">
    <source>
        <dbReference type="RuleBase" id="RU000363"/>
    </source>
</evidence>
<dbReference type="Proteomes" id="UP000809829">
    <property type="component" value="Unassembled WGS sequence"/>
</dbReference>
<keyword evidence="2 8" id="KW-0560">Oxidoreductase</keyword>
<dbReference type="SUPFAM" id="SSF51735">
    <property type="entry name" value="NAD(P)-binding Rossmann-fold domains"/>
    <property type="match status" value="1"/>
</dbReference>
<evidence type="ECO:0000313" key="9">
    <source>
        <dbReference type="Proteomes" id="UP000809829"/>
    </source>
</evidence>
<comment type="catalytic activity">
    <reaction evidence="4">
        <text>D-glucose + NADP(+) = D-glucono-1,5-lactone + NADPH + H(+)</text>
        <dbReference type="Rhea" id="RHEA:14405"/>
        <dbReference type="ChEBI" id="CHEBI:4167"/>
        <dbReference type="ChEBI" id="CHEBI:15378"/>
        <dbReference type="ChEBI" id="CHEBI:16217"/>
        <dbReference type="ChEBI" id="CHEBI:57783"/>
        <dbReference type="ChEBI" id="CHEBI:58349"/>
        <dbReference type="EC" id="1.1.1.47"/>
    </reaction>
</comment>
<dbReference type="PANTHER" id="PTHR45024">
    <property type="entry name" value="DEHYDROGENASES, SHORT CHAIN"/>
    <property type="match status" value="1"/>
</dbReference>
<evidence type="ECO:0000256" key="4">
    <source>
        <dbReference type="ARBA" id="ARBA00047555"/>
    </source>
</evidence>
<dbReference type="Pfam" id="PF00106">
    <property type="entry name" value="adh_short"/>
    <property type="match status" value="1"/>
</dbReference>
<dbReference type="InterPro" id="IPR020904">
    <property type="entry name" value="Sc_DH/Rdtase_CS"/>
</dbReference>
<reference evidence="8 9" key="1">
    <citation type="submission" date="2021-01" db="EMBL/GenBank/DDBJ databases">
        <title>Genomic Encyclopedia of Type Strains, Phase IV (KMG-IV): sequencing the most valuable type-strain genomes for metagenomic binning, comparative biology and taxonomic classification.</title>
        <authorList>
            <person name="Goeker M."/>
        </authorList>
    </citation>
    <scope>NUCLEOTIDE SEQUENCE [LARGE SCALE GENOMIC DNA]</scope>
    <source>
        <strain evidence="8 9">DSM 104297</strain>
    </source>
</reference>
<dbReference type="RefSeq" id="WP_205187554.1">
    <property type="nucleotide sequence ID" value="NZ_JAFBFC010000004.1"/>
</dbReference>
<proteinExistence type="inferred from homology"/>
<accession>A0ABS2QXA3</accession>
<comment type="catalytic activity">
    <reaction evidence="5">
        <text>D-glucose + NAD(+) = D-glucono-1,5-lactone + NADH + H(+)</text>
        <dbReference type="Rhea" id="RHEA:14293"/>
        <dbReference type="ChEBI" id="CHEBI:4167"/>
        <dbReference type="ChEBI" id="CHEBI:15378"/>
        <dbReference type="ChEBI" id="CHEBI:16217"/>
        <dbReference type="ChEBI" id="CHEBI:57540"/>
        <dbReference type="ChEBI" id="CHEBI:57945"/>
        <dbReference type="EC" id="1.1.1.47"/>
    </reaction>
</comment>
<dbReference type="SMART" id="SM00822">
    <property type="entry name" value="PKS_KR"/>
    <property type="match status" value="1"/>
</dbReference>
<dbReference type="InterPro" id="IPR051687">
    <property type="entry name" value="Peroxisomal_Beta-Oxidation"/>
</dbReference>
<gene>
    <name evidence="8" type="ORF">JOC83_002436</name>
</gene>
<dbReference type="PANTHER" id="PTHR45024:SF2">
    <property type="entry name" value="SCP2 DOMAIN-CONTAINING PROTEIN"/>
    <property type="match status" value="1"/>
</dbReference>
<dbReference type="Gene3D" id="3.40.50.720">
    <property type="entry name" value="NAD(P)-binding Rossmann-like Domain"/>
    <property type="match status" value="1"/>
</dbReference>
<organism evidence="8 9">
    <name type="scientific">Priestia iocasae</name>
    <dbReference type="NCBI Taxonomy" id="2291674"/>
    <lineage>
        <taxon>Bacteria</taxon>
        <taxon>Bacillati</taxon>
        <taxon>Bacillota</taxon>
        <taxon>Bacilli</taxon>
        <taxon>Bacillales</taxon>
        <taxon>Bacillaceae</taxon>
        <taxon>Priestia</taxon>
    </lineage>
</organism>
<dbReference type="EMBL" id="JAFBFC010000004">
    <property type="protein sequence ID" value="MBM7703587.1"/>
    <property type="molecule type" value="Genomic_DNA"/>
</dbReference>
<dbReference type="InterPro" id="IPR057326">
    <property type="entry name" value="KR_dom"/>
</dbReference>
<name>A0ABS2QXA3_9BACI</name>
<dbReference type="GO" id="GO:0004316">
    <property type="term" value="F:3-oxoacyl-[acyl-carrier-protein] reductase (NADPH) activity"/>
    <property type="evidence" value="ECO:0007669"/>
    <property type="project" value="UniProtKB-EC"/>
</dbReference>
<evidence type="ECO:0000259" key="7">
    <source>
        <dbReference type="SMART" id="SM00822"/>
    </source>
</evidence>
<comment type="similarity">
    <text evidence="1 6">Belongs to the short-chain dehydrogenases/reductases (SDR) family.</text>
</comment>
<keyword evidence="9" id="KW-1185">Reference proteome</keyword>
<evidence type="ECO:0000256" key="1">
    <source>
        <dbReference type="ARBA" id="ARBA00006484"/>
    </source>
</evidence>
<comment type="caution">
    <text evidence="8">The sequence shown here is derived from an EMBL/GenBank/DDBJ whole genome shotgun (WGS) entry which is preliminary data.</text>
</comment>
<evidence type="ECO:0000256" key="5">
    <source>
        <dbReference type="ARBA" id="ARBA00048831"/>
    </source>
</evidence>
<sequence length="265" mass="28630">MNNRVVIITGSTKGIGKSIAQLLASEGALVVINGRTEQSVEEVVADIKACGGKAIGVSGGVEHIETGERLVLEAVRHFGSVNVLINNAGVVHDRMSHKMSEQEWDDVINSHLKGTFASTQPFIKQVKKQQSGGHILNMTSTAGLEGTIGQLNYSAAKAGILGMTWTLAKELARDKIVVNAIAPAALTDMTRPFVEAAMKKANEQGIELEDYWNIGSADEVALFVRDLLQVQDPTLTGQIFSVNGKKIGRWHPLRYESFNFTGFSI</sequence>
<dbReference type="PROSITE" id="PS00061">
    <property type="entry name" value="ADH_SHORT"/>
    <property type="match status" value="1"/>
</dbReference>
<feature type="domain" description="Ketoreductase" evidence="7">
    <location>
        <begin position="4"/>
        <end position="209"/>
    </location>
</feature>
<dbReference type="PRINTS" id="PR00081">
    <property type="entry name" value="GDHRDH"/>
</dbReference>
<evidence type="ECO:0000256" key="2">
    <source>
        <dbReference type="ARBA" id="ARBA00023002"/>
    </source>
</evidence>
<protein>
    <recommendedName>
        <fullName evidence="3">glucose 1-dehydrogenase [NAD(P)(+)]</fullName>
        <ecNumber evidence="3">1.1.1.47</ecNumber>
    </recommendedName>
</protein>